<evidence type="ECO:0000313" key="9">
    <source>
        <dbReference type="Proteomes" id="UP000252079"/>
    </source>
</evidence>
<evidence type="ECO:0000256" key="2">
    <source>
        <dbReference type="ARBA" id="ARBA00023015"/>
    </source>
</evidence>
<proteinExistence type="inferred from homology"/>
<dbReference type="InterPro" id="IPR036390">
    <property type="entry name" value="WH_DNA-bd_sf"/>
</dbReference>
<comment type="similarity">
    <text evidence="1">Belongs to the LysR transcriptional regulatory family.</text>
</comment>
<dbReference type="Pfam" id="PF00126">
    <property type="entry name" value="HTH_1"/>
    <property type="match status" value="1"/>
</dbReference>
<feature type="domain" description="HTH lysR-type" evidence="5">
    <location>
        <begin position="1"/>
        <end position="61"/>
    </location>
</feature>
<dbReference type="InterPro" id="IPR005119">
    <property type="entry name" value="LysR_subst-bd"/>
</dbReference>
<evidence type="ECO:0000256" key="1">
    <source>
        <dbReference type="ARBA" id="ARBA00009437"/>
    </source>
</evidence>
<gene>
    <name evidence="7" type="primary">dmlR_21</name>
    <name evidence="6" type="ORF">CP911_24995</name>
    <name evidence="7" type="ORF">SAMEA23995918_04326</name>
</gene>
<sequence length="303" mass="34151">MQMNLFENIKIFIEIVDAGSFAQAAENLQIHRPAVTKALQQLERESGVRLLQRTTRRLYLTPEGEEFYRRSKPLLSQADDLLESFAPDRPIRGQLRVDMPIAFARLLVIPHLADFYQAHPEVEIVLSSSDVRRDMLRDGLDCLLRVGDLEDGDYVARSLGEVALTTCASPAYLARYGAPATLEELQSHLAVNWVNSSSRQIMPWRFQTPEGIRQIAIPGKLVLDNSEVFTAAGLAGLGMLQGMRFFLQPYIDSGELVEILPDFPAPRRPLSLLYPHRHLSHKVRVFAEWLQGLVATLDRPVSP</sequence>
<dbReference type="InterPro" id="IPR058163">
    <property type="entry name" value="LysR-type_TF_proteobact-type"/>
</dbReference>
<dbReference type="EMBL" id="UFBM01000040">
    <property type="protein sequence ID" value="SSG02743.1"/>
    <property type="molecule type" value="Genomic_DNA"/>
</dbReference>
<dbReference type="EMBL" id="NXHG01000022">
    <property type="protein sequence ID" value="PCM58910.1"/>
    <property type="molecule type" value="Genomic_DNA"/>
</dbReference>
<evidence type="ECO:0000313" key="7">
    <source>
        <dbReference type="EMBL" id="SSG02743.1"/>
    </source>
</evidence>
<dbReference type="AlphaFoldDB" id="A0A2A5MDI9"/>
<comment type="caution">
    <text evidence="6">The sequence shown here is derived from an EMBL/GenBank/DDBJ whole genome shotgun (WGS) entry which is preliminary data.</text>
</comment>
<dbReference type="SUPFAM" id="SSF53850">
    <property type="entry name" value="Periplasmic binding protein-like II"/>
    <property type="match status" value="1"/>
</dbReference>
<dbReference type="Gene3D" id="3.40.190.290">
    <property type="match status" value="1"/>
</dbReference>
<protein>
    <submittedName>
        <fullName evidence="6">LysR family transcriptional regulator</fullName>
    </submittedName>
</protein>
<dbReference type="SUPFAM" id="SSF46785">
    <property type="entry name" value="Winged helix' DNA-binding domain"/>
    <property type="match status" value="1"/>
</dbReference>
<dbReference type="STRING" id="1463164.KQS06HV_90663"/>
<dbReference type="PANTHER" id="PTHR30537">
    <property type="entry name" value="HTH-TYPE TRANSCRIPTIONAL REGULATOR"/>
    <property type="match status" value="1"/>
</dbReference>
<evidence type="ECO:0000313" key="6">
    <source>
        <dbReference type="EMBL" id="PCM58910.1"/>
    </source>
</evidence>
<evidence type="ECO:0000259" key="5">
    <source>
        <dbReference type="PROSITE" id="PS50931"/>
    </source>
</evidence>
<dbReference type="GO" id="GO:0003700">
    <property type="term" value="F:DNA-binding transcription factor activity"/>
    <property type="evidence" value="ECO:0007669"/>
    <property type="project" value="InterPro"/>
</dbReference>
<evidence type="ECO:0000256" key="4">
    <source>
        <dbReference type="ARBA" id="ARBA00023163"/>
    </source>
</evidence>
<organism evidence="6 8">
    <name type="scientific">Klebsiella quasipneumoniae</name>
    <dbReference type="NCBI Taxonomy" id="1463165"/>
    <lineage>
        <taxon>Bacteria</taxon>
        <taxon>Pseudomonadati</taxon>
        <taxon>Pseudomonadota</taxon>
        <taxon>Gammaproteobacteria</taxon>
        <taxon>Enterobacterales</taxon>
        <taxon>Enterobacteriaceae</taxon>
        <taxon>Klebsiella/Raoultella group</taxon>
        <taxon>Klebsiella</taxon>
        <taxon>Klebsiella pneumoniae complex</taxon>
    </lineage>
</organism>
<dbReference type="InterPro" id="IPR036388">
    <property type="entry name" value="WH-like_DNA-bd_sf"/>
</dbReference>
<reference evidence="6 8" key="1">
    <citation type="submission" date="2017-09" db="EMBL/GenBank/DDBJ databases">
        <title>Mdr eskape-Ghana.</title>
        <authorList>
            <person name="Agyepong N."/>
            <person name="Janice J."/>
            <person name="Samuelsen O."/>
            <person name="Owusu-Ofori A."/>
            <person name="Sundsfjord A."/>
            <person name="Essack S."/>
            <person name="Pedersen T."/>
        </authorList>
    </citation>
    <scope>NUCLEOTIDE SEQUENCE [LARGE SCALE GENOMIC DNA]</scope>
    <source>
        <strain evidence="6 8">46</strain>
    </source>
</reference>
<dbReference type="PROSITE" id="PS50931">
    <property type="entry name" value="HTH_LYSR"/>
    <property type="match status" value="1"/>
</dbReference>
<dbReference type="InterPro" id="IPR000847">
    <property type="entry name" value="LysR_HTH_N"/>
</dbReference>
<dbReference type="FunFam" id="1.10.10.10:FF:000001">
    <property type="entry name" value="LysR family transcriptional regulator"/>
    <property type="match status" value="1"/>
</dbReference>
<evidence type="ECO:0000256" key="3">
    <source>
        <dbReference type="ARBA" id="ARBA00023125"/>
    </source>
</evidence>
<accession>A0A2A5MDI9</accession>
<name>A0A2A5MDI9_9ENTR</name>
<evidence type="ECO:0000313" key="8">
    <source>
        <dbReference type="Proteomes" id="UP000217648"/>
    </source>
</evidence>
<dbReference type="PANTHER" id="PTHR30537:SF72">
    <property type="entry name" value="LYSR FAMILY TRANSCRIPTIONAL REGULATOR"/>
    <property type="match status" value="1"/>
</dbReference>
<keyword evidence="3" id="KW-0238">DNA-binding</keyword>
<dbReference type="CDD" id="cd08472">
    <property type="entry name" value="PBP2_CrgA_like_3"/>
    <property type="match status" value="1"/>
</dbReference>
<keyword evidence="2" id="KW-0805">Transcription regulation</keyword>
<dbReference type="GO" id="GO:0006351">
    <property type="term" value="P:DNA-templated transcription"/>
    <property type="evidence" value="ECO:0007669"/>
    <property type="project" value="TreeGrafter"/>
</dbReference>
<dbReference type="Pfam" id="PF03466">
    <property type="entry name" value="LysR_substrate"/>
    <property type="match status" value="1"/>
</dbReference>
<keyword evidence="4" id="KW-0804">Transcription</keyword>
<dbReference type="GO" id="GO:0043565">
    <property type="term" value="F:sequence-specific DNA binding"/>
    <property type="evidence" value="ECO:0007669"/>
    <property type="project" value="TreeGrafter"/>
</dbReference>
<dbReference type="Gene3D" id="1.10.10.10">
    <property type="entry name" value="Winged helix-like DNA-binding domain superfamily/Winged helix DNA-binding domain"/>
    <property type="match status" value="1"/>
</dbReference>
<reference evidence="7 9" key="2">
    <citation type="submission" date="2018-07" db="EMBL/GenBank/DDBJ databases">
        <authorList>
            <consortium name="Pathogen Informatics"/>
        </authorList>
    </citation>
    <scope>NUCLEOTIDE SEQUENCE [LARGE SCALE GENOMIC DNA]</scope>
    <source>
        <strain evidence="7 9">4300STDY6636950</strain>
    </source>
</reference>
<dbReference type="Proteomes" id="UP000217648">
    <property type="component" value="Unassembled WGS sequence"/>
</dbReference>
<dbReference type="Proteomes" id="UP000252079">
    <property type="component" value="Unassembled WGS sequence"/>
</dbReference>